<keyword evidence="2" id="KW-1185">Reference proteome</keyword>
<dbReference type="EMBL" id="FOHK01000012">
    <property type="protein sequence ID" value="SET71140.1"/>
    <property type="molecule type" value="Genomic_DNA"/>
</dbReference>
<accession>A0A1I0GJL2</accession>
<gene>
    <name evidence="1" type="ORF">SAMN05660429_02466</name>
</gene>
<proteinExistence type="predicted"/>
<organism evidence="1 2">
    <name type="scientific">Thalassotalea agarivorans</name>
    <name type="common">Thalassomonas agarivorans</name>
    <dbReference type="NCBI Taxonomy" id="349064"/>
    <lineage>
        <taxon>Bacteria</taxon>
        <taxon>Pseudomonadati</taxon>
        <taxon>Pseudomonadota</taxon>
        <taxon>Gammaproteobacteria</taxon>
        <taxon>Alteromonadales</taxon>
        <taxon>Colwelliaceae</taxon>
        <taxon>Thalassotalea</taxon>
    </lineage>
</organism>
<dbReference type="Proteomes" id="UP000199308">
    <property type="component" value="Unassembled WGS sequence"/>
</dbReference>
<evidence type="ECO:0000313" key="2">
    <source>
        <dbReference type="Proteomes" id="UP000199308"/>
    </source>
</evidence>
<name>A0A1I0GJL2_THASX</name>
<evidence type="ECO:0000313" key="1">
    <source>
        <dbReference type="EMBL" id="SET71140.1"/>
    </source>
</evidence>
<protein>
    <submittedName>
        <fullName evidence="1">Uncharacterized protein</fullName>
    </submittedName>
</protein>
<reference evidence="1 2" key="1">
    <citation type="submission" date="2016-10" db="EMBL/GenBank/DDBJ databases">
        <authorList>
            <person name="de Groot N.N."/>
        </authorList>
    </citation>
    <scope>NUCLEOTIDE SEQUENCE [LARGE SCALE GENOMIC DNA]</scope>
    <source>
        <strain evidence="1 2">DSM 19706</strain>
    </source>
</reference>
<sequence length="60" mass="6643">MPTLLFNRMLMDTIKTLTEIANSDAGLKSIVAQEALTSGYSSFDDFFQNLLEYGCQSGMI</sequence>
<dbReference type="AlphaFoldDB" id="A0A1I0GJL2"/>